<evidence type="ECO:0000313" key="1">
    <source>
        <dbReference type="EMBL" id="QBK86210.1"/>
    </source>
</evidence>
<accession>A0A481YT88</accession>
<dbReference type="EMBL" id="MK500334">
    <property type="protein sequence ID" value="QBK86210.1"/>
    <property type="molecule type" value="Genomic_DNA"/>
</dbReference>
<protein>
    <submittedName>
        <fullName evidence="1">Uncharacterized protein</fullName>
    </submittedName>
</protein>
<gene>
    <name evidence="1" type="ORF">LCMAC102_00040</name>
</gene>
<name>A0A481YT88_9VIRU</name>
<sequence>MHPEINKNQPKLFKIYSSQRMEANTYSDELNTNVTFSSKKDAINQPMIKYL</sequence>
<organism evidence="1">
    <name type="scientific">Marseillevirus LCMAC102</name>
    <dbReference type="NCBI Taxonomy" id="2506603"/>
    <lineage>
        <taxon>Viruses</taxon>
        <taxon>Varidnaviria</taxon>
        <taxon>Bamfordvirae</taxon>
        <taxon>Nucleocytoviricota</taxon>
        <taxon>Megaviricetes</taxon>
        <taxon>Pimascovirales</taxon>
        <taxon>Pimascovirales incertae sedis</taxon>
        <taxon>Marseilleviridae</taxon>
    </lineage>
</organism>
<proteinExistence type="predicted"/>
<reference evidence="1" key="1">
    <citation type="journal article" date="2019" name="MBio">
        <title>Virus Genomes from Deep Sea Sediments Expand the Ocean Megavirome and Support Independent Origins of Viral Gigantism.</title>
        <authorList>
            <person name="Backstrom D."/>
            <person name="Yutin N."/>
            <person name="Jorgensen S.L."/>
            <person name="Dharamshi J."/>
            <person name="Homa F."/>
            <person name="Zaremba-Niedwiedzka K."/>
            <person name="Spang A."/>
            <person name="Wolf Y.I."/>
            <person name="Koonin E.V."/>
            <person name="Ettema T.J."/>
        </authorList>
    </citation>
    <scope>NUCLEOTIDE SEQUENCE</scope>
</reference>